<dbReference type="EMBL" id="KB445554">
    <property type="protein sequence ID" value="EMC97012.1"/>
    <property type="molecule type" value="Genomic_DNA"/>
</dbReference>
<gene>
    <name evidence="3" type="ORF">BAUCODRAFT_147197</name>
</gene>
<dbReference type="HOGENOM" id="CLU_082450_0_0_1"/>
<dbReference type="RefSeq" id="XP_007675598.1">
    <property type="nucleotide sequence ID" value="XM_007677408.1"/>
</dbReference>
<feature type="domain" description="Myb-like DNA-binding" evidence="2">
    <location>
        <begin position="14"/>
        <end position="59"/>
    </location>
</feature>
<dbReference type="InterPro" id="IPR054505">
    <property type="entry name" value="Myb_DNA-bind_8"/>
</dbReference>
<evidence type="ECO:0000259" key="2">
    <source>
        <dbReference type="Pfam" id="PF22980"/>
    </source>
</evidence>
<dbReference type="AlphaFoldDB" id="M2LRF5"/>
<dbReference type="OrthoDB" id="5403747at2759"/>
<dbReference type="KEGG" id="bcom:BAUCODRAFT_147197"/>
<proteinExistence type="predicted"/>
<sequence length="152" mass="16078">MASEDSTNSFTPGDTKILMCILKNLEGDLQADWNAVATELGYKDASIARTRWSQIKRKKIKGDSPKAAKGTPRKRKDSGTGGGDDEEGVESPTAKKRGRKAKGKNAKPKADDGDGDGDDANVKGAAIVKEEQLDEDAGAMESIEAAGREADP</sequence>
<feature type="region of interest" description="Disordered" evidence="1">
    <location>
        <begin position="53"/>
        <end position="152"/>
    </location>
</feature>
<organism evidence="3 4">
    <name type="scientific">Baudoinia panamericana (strain UAMH 10762)</name>
    <name type="common">Angels' share fungus</name>
    <name type="synonym">Baudoinia compniacensis (strain UAMH 10762)</name>
    <dbReference type="NCBI Taxonomy" id="717646"/>
    <lineage>
        <taxon>Eukaryota</taxon>
        <taxon>Fungi</taxon>
        <taxon>Dikarya</taxon>
        <taxon>Ascomycota</taxon>
        <taxon>Pezizomycotina</taxon>
        <taxon>Dothideomycetes</taxon>
        <taxon>Dothideomycetidae</taxon>
        <taxon>Mycosphaerellales</taxon>
        <taxon>Teratosphaeriaceae</taxon>
        <taxon>Baudoinia</taxon>
    </lineage>
</organism>
<feature type="compositionally biased region" description="Basic residues" evidence="1">
    <location>
        <begin position="94"/>
        <end position="107"/>
    </location>
</feature>
<dbReference type="Pfam" id="PF22980">
    <property type="entry name" value="Myb_DNA-bind_8"/>
    <property type="match status" value="1"/>
</dbReference>
<keyword evidence="4" id="KW-1185">Reference proteome</keyword>
<evidence type="ECO:0000313" key="4">
    <source>
        <dbReference type="Proteomes" id="UP000011761"/>
    </source>
</evidence>
<dbReference type="GeneID" id="19108740"/>
<dbReference type="OMA" id="HERLYHD"/>
<accession>M2LRF5</accession>
<evidence type="ECO:0000256" key="1">
    <source>
        <dbReference type="SAM" id="MobiDB-lite"/>
    </source>
</evidence>
<reference evidence="3 4" key="1">
    <citation type="journal article" date="2012" name="PLoS Pathog.">
        <title>Diverse lifestyles and strategies of plant pathogenesis encoded in the genomes of eighteen Dothideomycetes fungi.</title>
        <authorList>
            <person name="Ohm R.A."/>
            <person name="Feau N."/>
            <person name="Henrissat B."/>
            <person name="Schoch C.L."/>
            <person name="Horwitz B.A."/>
            <person name="Barry K.W."/>
            <person name="Condon B.J."/>
            <person name="Copeland A.C."/>
            <person name="Dhillon B."/>
            <person name="Glaser F."/>
            <person name="Hesse C.N."/>
            <person name="Kosti I."/>
            <person name="LaButti K."/>
            <person name="Lindquist E.A."/>
            <person name="Lucas S."/>
            <person name="Salamov A.A."/>
            <person name="Bradshaw R.E."/>
            <person name="Ciuffetti L."/>
            <person name="Hamelin R.C."/>
            <person name="Kema G.H.J."/>
            <person name="Lawrence C."/>
            <person name="Scott J.A."/>
            <person name="Spatafora J.W."/>
            <person name="Turgeon B.G."/>
            <person name="de Wit P.J.G.M."/>
            <person name="Zhong S."/>
            <person name="Goodwin S.B."/>
            <person name="Grigoriev I.V."/>
        </authorList>
    </citation>
    <scope>NUCLEOTIDE SEQUENCE [LARGE SCALE GENOMIC DNA]</scope>
    <source>
        <strain evidence="3 4">UAMH 10762</strain>
    </source>
</reference>
<protein>
    <recommendedName>
        <fullName evidence="2">Myb-like DNA-binding domain-containing protein</fullName>
    </recommendedName>
</protein>
<dbReference type="Proteomes" id="UP000011761">
    <property type="component" value="Unassembled WGS sequence"/>
</dbReference>
<name>M2LRF5_BAUPA</name>
<evidence type="ECO:0000313" key="3">
    <source>
        <dbReference type="EMBL" id="EMC97012.1"/>
    </source>
</evidence>